<proteinExistence type="predicted"/>
<dbReference type="Pfam" id="PF01850">
    <property type="entry name" value="PIN"/>
    <property type="match status" value="1"/>
</dbReference>
<dbReference type="EMBL" id="JADJUC010000002">
    <property type="protein sequence ID" value="MBK8523137.1"/>
    <property type="molecule type" value="Genomic_DNA"/>
</dbReference>
<dbReference type="InterPro" id="IPR029060">
    <property type="entry name" value="PIN-like_dom_sf"/>
</dbReference>
<reference evidence="2" key="1">
    <citation type="submission" date="2020-10" db="EMBL/GenBank/DDBJ databases">
        <title>Connecting structure to function with the recovery of over 1000 high-quality activated sludge metagenome-assembled genomes encoding full-length rRNA genes using long-read sequencing.</title>
        <authorList>
            <person name="Singleton C.M."/>
            <person name="Petriglieri F."/>
            <person name="Kristensen J.M."/>
            <person name="Kirkegaard R.H."/>
            <person name="Michaelsen T.Y."/>
            <person name="Andersen M.H."/>
            <person name="Karst S.M."/>
            <person name="Dueholm M.S."/>
            <person name="Nielsen P.H."/>
            <person name="Albertsen M."/>
        </authorList>
    </citation>
    <scope>NUCLEOTIDE SEQUENCE</scope>
    <source>
        <strain evidence="2">Hirt_18-Q3-R61-65_BATAC.395</strain>
    </source>
</reference>
<comment type="caution">
    <text evidence="2">The sequence shown here is derived from an EMBL/GenBank/DDBJ whole genome shotgun (WGS) entry which is preliminary data.</text>
</comment>
<sequence length="100" mass="10922">MRDLCLVVDTDVLVSRLLSPHPLAARAVDLAIGEGRLQVSEATLSELALGLARPEGRHISRCRHQRQASAIITGDADLLALDPFMEIRIVAAAIWVDRPF</sequence>
<gene>
    <name evidence="2" type="ORF">IPL58_02825</name>
</gene>
<accession>A0A9D7PQV9</accession>
<dbReference type="Proteomes" id="UP000886689">
    <property type="component" value="Unassembled WGS sequence"/>
</dbReference>
<dbReference type="InterPro" id="IPR002716">
    <property type="entry name" value="PIN_dom"/>
</dbReference>
<name>A0A9D7PQV9_9PROT</name>
<organism evidence="2 3">
    <name type="scientific">Candidatus Proximibacter danicus</name>
    <dbReference type="NCBI Taxonomy" id="2954365"/>
    <lineage>
        <taxon>Bacteria</taxon>
        <taxon>Pseudomonadati</taxon>
        <taxon>Pseudomonadota</taxon>
        <taxon>Betaproteobacteria</taxon>
        <taxon>Candidatus Proximibacter</taxon>
    </lineage>
</organism>
<evidence type="ECO:0000313" key="2">
    <source>
        <dbReference type="EMBL" id="MBK8523137.1"/>
    </source>
</evidence>
<feature type="domain" description="PIN" evidence="1">
    <location>
        <begin position="7"/>
        <end position="70"/>
    </location>
</feature>
<evidence type="ECO:0000259" key="1">
    <source>
        <dbReference type="Pfam" id="PF01850"/>
    </source>
</evidence>
<dbReference type="AlphaFoldDB" id="A0A9D7PQV9"/>
<evidence type="ECO:0000313" key="3">
    <source>
        <dbReference type="Proteomes" id="UP000886689"/>
    </source>
</evidence>
<protein>
    <recommendedName>
        <fullName evidence="1">PIN domain-containing protein</fullName>
    </recommendedName>
</protein>
<dbReference type="SUPFAM" id="SSF88723">
    <property type="entry name" value="PIN domain-like"/>
    <property type="match status" value="1"/>
</dbReference>